<evidence type="ECO:0000313" key="2">
    <source>
        <dbReference type="EMBL" id="ASC69261.1"/>
    </source>
</evidence>
<dbReference type="KEGG" id="hhg:XM38_001880"/>
<dbReference type="AlphaFoldDB" id="A0A1Z3HG70"/>
<feature type="transmembrane region" description="Helical" evidence="1">
    <location>
        <begin position="87"/>
        <end position="107"/>
    </location>
</feature>
<keyword evidence="1" id="KW-0472">Membrane</keyword>
<feature type="transmembrane region" description="Helical" evidence="1">
    <location>
        <begin position="54"/>
        <end position="80"/>
    </location>
</feature>
<evidence type="ECO:0000256" key="1">
    <source>
        <dbReference type="SAM" id="Phobius"/>
    </source>
</evidence>
<dbReference type="Proteomes" id="UP000191901">
    <property type="component" value="Chromosome"/>
</dbReference>
<protein>
    <recommendedName>
        <fullName evidence="4">Peptide chain release factor 1</fullName>
    </recommendedName>
</protein>
<dbReference type="OrthoDB" id="467942at2"/>
<accession>A0A1Z3HG70</accession>
<organism evidence="2 3">
    <name type="scientific">Halomicronema hongdechloris C2206</name>
    <dbReference type="NCBI Taxonomy" id="1641165"/>
    <lineage>
        <taxon>Bacteria</taxon>
        <taxon>Bacillati</taxon>
        <taxon>Cyanobacteriota</taxon>
        <taxon>Cyanophyceae</taxon>
        <taxon>Nodosilineales</taxon>
        <taxon>Nodosilineaceae</taxon>
        <taxon>Halomicronema</taxon>
    </lineage>
</organism>
<feature type="transmembrane region" description="Helical" evidence="1">
    <location>
        <begin position="113"/>
        <end position="134"/>
    </location>
</feature>
<keyword evidence="3" id="KW-1185">Reference proteome</keyword>
<keyword evidence="1" id="KW-1133">Transmembrane helix</keyword>
<proteinExistence type="predicted"/>
<feature type="transmembrane region" description="Helical" evidence="1">
    <location>
        <begin position="12"/>
        <end position="34"/>
    </location>
</feature>
<reference evidence="2 3" key="1">
    <citation type="journal article" date="2016" name="Biochim. Biophys. Acta">
        <title>Characterization of red-shifted phycobilisomes isolated from the chlorophyll f-containing cyanobacterium Halomicronema hongdechloris.</title>
        <authorList>
            <person name="Li Y."/>
            <person name="Lin Y."/>
            <person name="Garvey C.J."/>
            <person name="Birch D."/>
            <person name="Corkery R.W."/>
            <person name="Loughlin P.C."/>
            <person name="Scheer H."/>
            <person name="Willows R.D."/>
            <person name="Chen M."/>
        </authorList>
    </citation>
    <scope>NUCLEOTIDE SEQUENCE [LARGE SCALE GENOMIC DNA]</scope>
    <source>
        <strain evidence="2 3">C2206</strain>
    </source>
</reference>
<keyword evidence="1" id="KW-0812">Transmembrane</keyword>
<dbReference type="RefSeq" id="WP_080810869.1">
    <property type="nucleotide sequence ID" value="NZ_CP021983.2"/>
</dbReference>
<name>A0A1Z3HG70_9CYAN</name>
<gene>
    <name evidence="2" type="ORF">XM38_001880</name>
</gene>
<dbReference type="EMBL" id="CP021983">
    <property type="protein sequence ID" value="ASC69261.1"/>
    <property type="molecule type" value="Genomic_DNA"/>
</dbReference>
<evidence type="ECO:0008006" key="4">
    <source>
        <dbReference type="Google" id="ProtNLM"/>
    </source>
</evidence>
<dbReference type="STRING" id="1641165.XM38_15995"/>
<evidence type="ECO:0000313" key="3">
    <source>
        <dbReference type="Proteomes" id="UP000191901"/>
    </source>
</evidence>
<sequence length="142" mass="15558">MRDPLWRLKSIPWVILLQNALLTVIIATGLDLLLLQGLLGLSRTGLLAGSGRLFPLAGLLGLILTVLVGAGIGALAVILLDRFFTQILPDAATLWALVACLVLMLWLKSIIPLSTFLVRFSYPLFVGLLLGVFVKGKRHWRY</sequence>